<comment type="similarity">
    <text evidence="1">Belongs to the universal ribosomal protein uS8 family.</text>
</comment>
<reference evidence="4" key="2">
    <citation type="journal article" date="2016" name="Mitochondrial DNA Part B Resour">
        <title>Complete mitochondrial genome of a DHA-rich protist Schizochytrium sp. TIO1101.</title>
        <authorList>
            <person name="Wang Z."/>
            <person name="Lou S."/>
            <person name="Hu F."/>
            <person name="Wu P."/>
            <person name="Yang L."/>
            <person name="Li H."/>
            <person name="He L."/>
            <person name="Lin X."/>
        </authorList>
    </citation>
    <scope>NUCLEOTIDE SEQUENCE</scope>
</reference>
<protein>
    <submittedName>
        <fullName evidence="4">Ribosomal protein S8</fullName>
    </submittedName>
</protein>
<dbReference type="AlphaFoldDB" id="A0A2Z1THY9"/>
<accession>A0A2Z1THY9</accession>
<dbReference type="Pfam" id="PF00410">
    <property type="entry name" value="Ribosomal_S8"/>
    <property type="match status" value="1"/>
</dbReference>
<keyword evidence="2 4" id="KW-0689">Ribosomal protein</keyword>
<dbReference type="EMBL" id="KU183024">
    <property type="protein sequence ID" value="ANO44474.1"/>
    <property type="molecule type" value="Genomic_DNA"/>
</dbReference>
<gene>
    <name evidence="4" type="primary">rps8</name>
</gene>
<geneLocation type="mitochondrion" evidence="4"/>
<organism evidence="4">
    <name type="scientific">Schizochytrium sp. TIO1101</name>
    <dbReference type="NCBI Taxonomy" id="1868228"/>
    <lineage>
        <taxon>Eukaryota</taxon>
        <taxon>Sar</taxon>
        <taxon>Stramenopiles</taxon>
        <taxon>Bigyra</taxon>
        <taxon>Labyrinthulomycetes</taxon>
        <taxon>Thraustochytrida</taxon>
        <taxon>Thraustochytriidae</taxon>
        <taxon>Schizochytrium</taxon>
    </lineage>
</organism>
<evidence type="ECO:0000313" key="4">
    <source>
        <dbReference type="EMBL" id="ANO44474.1"/>
    </source>
</evidence>
<keyword evidence="4" id="KW-0496">Mitochondrion</keyword>
<dbReference type="GO" id="GO:0006412">
    <property type="term" value="P:translation"/>
    <property type="evidence" value="ECO:0007669"/>
    <property type="project" value="InterPro"/>
</dbReference>
<dbReference type="GO" id="GO:0005840">
    <property type="term" value="C:ribosome"/>
    <property type="evidence" value="ECO:0007669"/>
    <property type="project" value="UniProtKB-KW"/>
</dbReference>
<evidence type="ECO:0000256" key="2">
    <source>
        <dbReference type="ARBA" id="ARBA00022980"/>
    </source>
</evidence>
<sequence length="124" mass="13918">MINFQRLISSLNIGIQQNASVVQVPNSKQNLQFISLLYKEGFIKAFQFSGRNIKVFLFKNNSLLKGKKFILFSHNKKDVYVSTKNLWAHSGLCSLFISTSKGSLVHYSKSFSNLKGGKLLAATI</sequence>
<proteinExistence type="inferred from homology"/>
<dbReference type="InterPro" id="IPR035987">
    <property type="entry name" value="Ribosomal_uS8_sf"/>
</dbReference>
<dbReference type="GO" id="GO:1990904">
    <property type="term" value="C:ribonucleoprotein complex"/>
    <property type="evidence" value="ECO:0007669"/>
    <property type="project" value="UniProtKB-KW"/>
</dbReference>
<name>A0A2Z1THY9_9STRA</name>
<keyword evidence="3" id="KW-0687">Ribonucleoprotein</keyword>
<dbReference type="SUPFAM" id="SSF56047">
    <property type="entry name" value="Ribosomal protein S8"/>
    <property type="match status" value="1"/>
</dbReference>
<reference evidence="4" key="1">
    <citation type="submission" date="2015-11" db="EMBL/GenBank/DDBJ databases">
        <authorList>
            <person name="Zhang Y."/>
            <person name="Guo Z."/>
        </authorList>
    </citation>
    <scope>NUCLEOTIDE SEQUENCE</scope>
</reference>
<evidence type="ECO:0000256" key="1">
    <source>
        <dbReference type="ARBA" id="ARBA00006471"/>
    </source>
</evidence>
<dbReference type="GO" id="GO:0003735">
    <property type="term" value="F:structural constituent of ribosome"/>
    <property type="evidence" value="ECO:0007669"/>
    <property type="project" value="InterPro"/>
</dbReference>
<dbReference type="InterPro" id="IPR000630">
    <property type="entry name" value="Ribosomal_uS8"/>
</dbReference>
<evidence type="ECO:0000256" key="3">
    <source>
        <dbReference type="ARBA" id="ARBA00023274"/>
    </source>
</evidence>
<dbReference type="Gene3D" id="3.30.1370.30">
    <property type="match status" value="1"/>
</dbReference>